<organism evidence="1 2">
    <name type="scientific">Streptomyces chilikensis</name>
    <dbReference type="NCBI Taxonomy" id="1194079"/>
    <lineage>
        <taxon>Bacteria</taxon>
        <taxon>Bacillati</taxon>
        <taxon>Actinomycetota</taxon>
        <taxon>Actinomycetes</taxon>
        <taxon>Kitasatosporales</taxon>
        <taxon>Streptomycetaceae</taxon>
        <taxon>Streptomyces</taxon>
    </lineage>
</organism>
<keyword evidence="2" id="KW-1185">Reference proteome</keyword>
<proteinExistence type="predicted"/>
<protein>
    <submittedName>
        <fullName evidence="1">Uncharacterized protein</fullName>
    </submittedName>
</protein>
<evidence type="ECO:0000313" key="1">
    <source>
        <dbReference type="EMBL" id="MEU9578815.1"/>
    </source>
</evidence>
<dbReference type="EMBL" id="JBEZNA010000034">
    <property type="protein sequence ID" value="MEU9578815.1"/>
    <property type="molecule type" value="Genomic_DNA"/>
</dbReference>
<comment type="caution">
    <text evidence="1">The sequence shown here is derived from an EMBL/GenBank/DDBJ whole genome shotgun (WGS) entry which is preliminary data.</text>
</comment>
<accession>A0ABV3ERI7</accession>
<gene>
    <name evidence="1" type="ORF">AB0D95_16390</name>
</gene>
<reference evidence="1 2" key="1">
    <citation type="submission" date="2024-06" db="EMBL/GenBank/DDBJ databases">
        <title>The Natural Products Discovery Center: Release of the First 8490 Sequenced Strains for Exploring Actinobacteria Biosynthetic Diversity.</title>
        <authorList>
            <person name="Kalkreuter E."/>
            <person name="Kautsar S.A."/>
            <person name="Yang D."/>
            <person name="Bader C.D."/>
            <person name="Teijaro C.N."/>
            <person name="Fluegel L."/>
            <person name="Davis C.M."/>
            <person name="Simpson J.R."/>
            <person name="Lauterbach L."/>
            <person name="Steele A.D."/>
            <person name="Gui C."/>
            <person name="Meng S."/>
            <person name="Li G."/>
            <person name="Viehrig K."/>
            <person name="Ye F."/>
            <person name="Su P."/>
            <person name="Kiefer A.F."/>
            <person name="Nichols A."/>
            <person name="Cepeda A.J."/>
            <person name="Yan W."/>
            <person name="Fan B."/>
            <person name="Jiang Y."/>
            <person name="Adhikari A."/>
            <person name="Zheng C.-J."/>
            <person name="Schuster L."/>
            <person name="Cowan T.M."/>
            <person name="Smanski M.J."/>
            <person name="Chevrette M.G."/>
            <person name="De Carvalho L.P.S."/>
            <person name="Shen B."/>
        </authorList>
    </citation>
    <scope>NUCLEOTIDE SEQUENCE [LARGE SCALE GENOMIC DNA]</scope>
    <source>
        <strain evidence="1 2">NPDC048117</strain>
    </source>
</reference>
<name>A0ABV3ERI7_9ACTN</name>
<evidence type="ECO:0000313" key="2">
    <source>
        <dbReference type="Proteomes" id="UP001551584"/>
    </source>
</evidence>
<dbReference type="RefSeq" id="WP_359273206.1">
    <property type="nucleotide sequence ID" value="NZ_JBEZNA010000034.1"/>
</dbReference>
<sequence length="131" mass="13245">MTATVAPVALEDTELGGVLTDLESLRGQFPAIGALCDAIRAIATDDTLNADATATLLTVIASNSGQPDVLSAFAHLIGHLSNADTNPAVRALPAHQQKDAQHAGETAIYHLSDPSAADAVAEACAAITGCD</sequence>
<dbReference type="Proteomes" id="UP001551584">
    <property type="component" value="Unassembled WGS sequence"/>
</dbReference>